<name>L1NJU0_9BACT</name>
<sequence length="353" mass="39815">MKKYLFLVFLFFLSLPQQLFGCPIVQLGEGRSDTLILPSVNNPYLDFYPFPRAYTLHDLSQQYPFLSSERRKDYHGWVEYGFLTGDKAQIVLNLSCSAAINRPLALVYANITDPRIRIGKRLHVGMKRSKLMRLLHVRADDKAFPVVTLTDSMDNIATFTFSADTLCRVELRTSSDALYNPRPVGFYVPPGQLRGYRGPKLYASKVEEVVDSVCYLNERGDTIVPYGKVLYCGWDSIAPIGVVMEPSGGMMVMDVSGRLLYGVVTIDNLMPDGLSEGVFRIVDSNGRMGYADAFGNIVIPPQFLWAEPFENGKALVTCTGHIRENMDEHSWWVSDDWFYINKKGERIADTGTP</sequence>
<evidence type="ECO:0000256" key="1">
    <source>
        <dbReference type="SAM" id="SignalP"/>
    </source>
</evidence>
<keyword evidence="1" id="KW-0732">Signal</keyword>
<keyword evidence="3" id="KW-1185">Reference proteome</keyword>
<protein>
    <recommendedName>
        <fullName evidence="4">WG repeat-containing protein</fullName>
    </recommendedName>
</protein>
<evidence type="ECO:0000313" key="2">
    <source>
        <dbReference type="EMBL" id="EKY03606.1"/>
    </source>
</evidence>
<dbReference type="STRING" id="1127699.HMPREF9151_00248"/>
<feature type="chain" id="PRO_5003954510" description="WG repeat-containing protein" evidence="1">
    <location>
        <begin position="22"/>
        <end position="353"/>
    </location>
</feature>
<dbReference type="Proteomes" id="UP000010433">
    <property type="component" value="Unassembled WGS sequence"/>
</dbReference>
<dbReference type="PATRIC" id="fig|1127699.3.peg.217"/>
<proteinExistence type="predicted"/>
<evidence type="ECO:0008006" key="4">
    <source>
        <dbReference type="Google" id="ProtNLM"/>
    </source>
</evidence>
<dbReference type="Pfam" id="PF14903">
    <property type="entry name" value="WG_beta_rep"/>
    <property type="match status" value="1"/>
</dbReference>
<accession>L1NJU0</accession>
<dbReference type="HOGENOM" id="CLU_784946_0_0_10"/>
<feature type="signal peptide" evidence="1">
    <location>
        <begin position="1"/>
        <end position="21"/>
    </location>
</feature>
<comment type="caution">
    <text evidence="2">The sequence shown here is derived from an EMBL/GenBank/DDBJ whole genome shotgun (WGS) entry which is preliminary data.</text>
</comment>
<dbReference type="EMBL" id="AMEP01000029">
    <property type="protein sequence ID" value="EKY03606.1"/>
    <property type="molecule type" value="Genomic_DNA"/>
</dbReference>
<dbReference type="InterPro" id="IPR032774">
    <property type="entry name" value="WG_beta_rep"/>
</dbReference>
<dbReference type="OrthoDB" id="697275at2"/>
<evidence type="ECO:0000313" key="3">
    <source>
        <dbReference type="Proteomes" id="UP000010433"/>
    </source>
</evidence>
<organism evidence="2 3">
    <name type="scientific">Hoylesella saccharolytica F0055</name>
    <dbReference type="NCBI Taxonomy" id="1127699"/>
    <lineage>
        <taxon>Bacteria</taxon>
        <taxon>Pseudomonadati</taxon>
        <taxon>Bacteroidota</taxon>
        <taxon>Bacteroidia</taxon>
        <taxon>Bacteroidales</taxon>
        <taxon>Prevotellaceae</taxon>
        <taxon>Hoylesella</taxon>
    </lineage>
</organism>
<reference evidence="2 3" key="1">
    <citation type="submission" date="2012-05" db="EMBL/GenBank/DDBJ databases">
        <authorList>
            <person name="Weinstock G."/>
            <person name="Sodergren E."/>
            <person name="Lobos E.A."/>
            <person name="Fulton L."/>
            <person name="Fulton R."/>
            <person name="Courtney L."/>
            <person name="Fronick C."/>
            <person name="O'Laughlin M."/>
            <person name="Godfrey J."/>
            <person name="Wilson R.M."/>
            <person name="Miner T."/>
            <person name="Farmer C."/>
            <person name="Delehaunty K."/>
            <person name="Cordes M."/>
            <person name="Minx P."/>
            <person name="Tomlinson C."/>
            <person name="Chen J."/>
            <person name="Wollam A."/>
            <person name="Pepin K.H."/>
            <person name="Bhonagiri V."/>
            <person name="Zhang X."/>
            <person name="Suruliraj S."/>
            <person name="Warren W."/>
            <person name="Mitreva M."/>
            <person name="Mardis E.R."/>
            <person name="Wilson R.K."/>
        </authorList>
    </citation>
    <scope>NUCLEOTIDE SEQUENCE [LARGE SCALE GENOMIC DNA]</scope>
    <source>
        <strain evidence="2 3">F0055</strain>
    </source>
</reference>
<dbReference type="AlphaFoldDB" id="L1NJU0"/>
<dbReference type="RefSeq" id="WP_009163423.1">
    <property type="nucleotide sequence ID" value="NZ_KB291029.1"/>
</dbReference>
<gene>
    <name evidence="2" type="ORF">HMPREF9151_00248</name>
</gene>